<evidence type="ECO:0000259" key="2">
    <source>
        <dbReference type="Pfam" id="PF00144"/>
    </source>
</evidence>
<dbReference type="PANTHER" id="PTHR43283">
    <property type="entry name" value="BETA-LACTAMASE-RELATED"/>
    <property type="match status" value="1"/>
</dbReference>
<dbReference type="AlphaFoldDB" id="A0A381SXJ9"/>
<dbReference type="Pfam" id="PF00144">
    <property type="entry name" value="Beta-lactamase"/>
    <property type="match status" value="1"/>
</dbReference>
<dbReference type="InterPro" id="IPR050789">
    <property type="entry name" value="Diverse_Enzym_Activities"/>
</dbReference>
<reference evidence="3" key="1">
    <citation type="submission" date="2018-05" db="EMBL/GenBank/DDBJ databases">
        <authorList>
            <person name="Lanie J.A."/>
            <person name="Ng W.-L."/>
            <person name="Kazmierczak K.M."/>
            <person name="Andrzejewski T.M."/>
            <person name="Davidsen T.M."/>
            <person name="Wayne K.J."/>
            <person name="Tettelin H."/>
            <person name="Glass J.I."/>
            <person name="Rusch D."/>
            <person name="Podicherti R."/>
            <person name="Tsui H.-C.T."/>
            <person name="Winkler M.E."/>
        </authorList>
    </citation>
    <scope>NUCLEOTIDE SEQUENCE</scope>
</reference>
<name>A0A381SXJ9_9ZZZZ</name>
<proteinExistence type="predicted"/>
<evidence type="ECO:0000313" key="3">
    <source>
        <dbReference type="EMBL" id="SVA08041.1"/>
    </source>
</evidence>
<gene>
    <name evidence="3" type="ORF">METZ01_LOCUS60895</name>
</gene>
<sequence>MTQNIYLRKQFFRRILKNLPHLILAIGGVWGQTYFPPYGQWERQQPKDVGVNSRLLERAVKFAIEHENQAPRKLEDFIKATLTQEPHGDIIGPTKERGEMTGLIVKDGYIITEWGDIDRVDMTFSVTKTYLSTTVGLAYDRGMIRDVKDRVQEYLPTNHFTGEHNNKITWDHLLRQTSDWRGTLWDKPDWADRPPRDASWDEMQNQPLNEPGTHYKYNDVRVNLLALAALHVWRKPLPQILREYVMDPIGASNTWRWHGYENSWVLMDGQMMQSVSGGGHWGGGMWINALDHARFGYLFLRGGEWDGRRIISEKWIEMARTPGPANPRYGYMNWFLNTPVERDGKTTLDVPAAPKSTVTFRGAGSNIIYIDWDNDLLVVVRWIDRKHFNEFIEKVLASIKD</sequence>
<organism evidence="3">
    <name type="scientific">marine metagenome</name>
    <dbReference type="NCBI Taxonomy" id="408172"/>
    <lineage>
        <taxon>unclassified sequences</taxon>
        <taxon>metagenomes</taxon>
        <taxon>ecological metagenomes</taxon>
    </lineage>
</organism>
<dbReference type="InterPro" id="IPR001466">
    <property type="entry name" value="Beta-lactam-related"/>
</dbReference>
<dbReference type="PANTHER" id="PTHR43283:SF11">
    <property type="entry name" value="BETA-LACTAMASE-RELATED DOMAIN-CONTAINING PROTEIN"/>
    <property type="match status" value="1"/>
</dbReference>
<dbReference type="GO" id="GO:0016787">
    <property type="term" value="F:hydrolase activity"/>
    <property type="evidence" value="ECO:0007669"/>
    <property type="project" value="UniProtKB-KW"/>
</dbReference>
<dbReference type="Gene3D" id="3.40.710.10">
    <property type="entry name" value="DD-peptidase/beta-lactamase superfamily"/>
    <property type="match status" value="1"/>
</dbReference>
<dbReference type="EMBL" id="UINC01003637">
    <property type="protein sequence ID" value="SVA08041.1"/>
    <property type="molecule type" value="Genomic_DNA"/>
</dbReference>
<keyword evidence="1" id="KW-0378">Hydrolase</keyword>
<evidence type="ECO:0000256" key="1">
    <source>
        <dbReference type="ARBA" id="ARBA00022801"/>
    </source>
</evidence>
<feature type="domain" description="Beta-lactamase-related" evidence="2">
    <location>
        <begin position="123"/>
        <end position="380"/>
    </location>
</feature>
<dbReference type="SUPFAM" id="SSF56601">
    <property type="entry name" value="beta-lactamase/transpeptidase-like"/>
    <property type="match status" value="1"/>
</dbReference>
<accession>A0A381SXJ9</accession>
<dbReference type="InterPro" id="IPR012338">
    <property type="entry name" value="Beta-lactam/transpept-like"/>
</dbReference>
<protein>
    <recommendedName>
        <fullName evidence="2">Beta-lactamase-related domain-containing protein</fullName>
    </recommendedName>
</protein>